<reference evidence="2" key="1">
    <citation type="journal article" date="2019" name="Microbiol. Resour. Announc.">
        <title>Analysis of the Complete Genome Sequence of the Widely Studied Strain Bradyrhizobium betae PL7HG1(T) Reveals the Presence of Photosynthesis Genes and a Putative Plasmid.</title>
        <authorList>
            <person name="Cloutier S."/>
            <person name="Bromfield E.S.P."/>
        </authorList>
    </citation>
    <scope>NUCLEOTIDE SEQUENCE</scope>
    <source>
        <strain evidence="2">PL7HG1</strain>
        <plasmid evidence="2">pBbPL7HG1</plasmid>
    </source>
</reference>
<accession>A0A5P6PGL0</accession>
<geneLocation type="plasmid" evidence="2">
    <name>pBbPL7HG1</name>
</geneLocation>
<protein>
    <submittedName>
        <fullName evidence="2">DUF302 domain-containing protein</fullName>
    </submittedName>
</protein>
<dbReference type="EMBL" id="CP044544">
    <property type="protein sequence ID" value="QFI77641.1"/>
    <property type="molecule type" value="Genomic_DNA"/>
</dbReference>
<evidence type="ECO:0000313" key="2">
    <source>
        <dbReference type="EMBL" id="QFI77427.1"/>
    </source>
</evidence>
<dbReference type="KEGG" id="bbet:F8237_35740"/>
<geneLocation type="plasmid" evidence="4">
    <name>pbbpl7hg1</name>
</geneLocation>
<dbReference type="KEGG" id="bbet:F8237_34410"/>
<dbReference type="Proteomes" id="UP000325641">
    <property type="component" value="Plasmid pBbPL7HG1"/>
</dbReference>
<reference evidence="4" key="2">
    <citation type="submission" date="2019-10" db="EMBL/GenBank/DDBJ databases">
        <title>Complete Genome Sequence of Bradyrhizobium betae type strain PL7HG1T.</title>
        <authorList>
            <person name="Bromfield E.S.P."/>
            <person name="Cloutier S."/>
        </authorList>
    </citation>
    <scope>NUCLEOTIDE SEQUENCE [LARGE SCALE GENOMIC DNA]</scope>
    <source>
        <strain evidence="4">PL7HG1</strain>
        <plasmid evidence="4">pbbpl7hg1</plasmid>
    </source>
</reference>
<dbReference type="InterPro" id="IPR016796">
    <property type="entry name" value="UCP021774"/>
</dbReference>
<dbReference type="OrthoDB" id="9791067at2"/>
<evidence type="ECO:0000259" key="1">
    <source>
        <dbReference type="Pfam" id="PF03625"/>
    </source>
</evidence>
<evidence type="ECO:0000313" key="4">
    <source>
        <dbReference type="Proteomes" id="UP000325641"/>
    </source>
</evidence>
<dbReference type="CDD" id="cd14797">
    <property type="entry name" value="DUF302"/>
    <property type="match status" value="1"/>
</dbReference>
<dbReference type="InterPro" id="IPR035923">
    <property type="entry name" value="TT1751-like_sf"/>
</dbReference>
<dbReference type="RefSeq" id="WP_100554902.1">
    <property type="nucleotide sequence ID" value="NZ_CP044544.1"/>
</dbReference>
<feature type="domain" description="DUF302" evidence="1">
    <location>
        <begin position="35"/>
        <end position="98"/>
    </location>
</feature>
<dbReference type="Pfam" id="PF03625">
    <property type="entry name" value="DUF302"/>
    <property type="match status" value="1"/>
</dbReference>
<name>A0A5P6PGL0_9BRAD</name>
<keyword evidence="2" id="KW-0614">Plasmid</keyword>
<dbReference type="AlphaFoldDB" id="A0A5P6PGL0"/>
<dbReference type="PANTHER" id="PTHR38342:SF1">
    <property type="entry name" value="SLR5037 PROTEIN"/>
    <property type="match status" value="1"/>
</dbReference>
<dbReference type="PANTHER" id="PTHR38342">
    <property type="entry name" value="SLR5037 PROTEIN"/>
    <property type="match status" value="1"/>
</dbReference>
<organism evidence="2 4">
    <name type="scientific">Bradyrhizobium betae</name>
    <dbReference type="NCBI Taxonomy" id="244734"/>
    <lineage>
        <taxon>Bacteria</taxon>
        <taxon>Pseudomonadati</taxon>
        <taxon>Pseudomonadota</taxon>
        <taxon>Alphaproteobacteria</taxon>
        <taxon>Hyphomicrobiales</taxon>
        <taxon>Nitrobacteraceae</taxon>
        <taxon>Bradyrhizobium</taxon>
    </lineage>
</organism>
<dbReference type="Gene3D" id="3.30.310.70">
    <property type="entry name" value="TT1751-like domain"/>
    <property type="match status" value="1"/>
</dbReference>
<dbReference type="EMBL" id="CP044544">
    <property type="protein sequence ID" value="QFI77427.1"/>
    <property type="molecule type" value="Genomic_DNA"/>
</dbReference>
<sequence length="136" mass="14606">MSYHFSKTVDLPMEAAVSATTEALKKHGFGVLTEIDVQQTLKKKLDVDFHPYRILGACNPKMAYQALQAEDKIGTMLPCNVVLQERDSGRTEISAVDPVASMQAIENPKLAGIAASVRAALQEVIADIGAKQAPPA</sequence>
<evidence type="ECO:0000313" key="3">
    <source>
        <dbReference type="EMBL" id="QFI77641.1"/>
    </source>
</evidence>
<dbReference type="PIRSF" id="PIRSF021774">
    <property type="entry name" value="UCP021774"/>
    <property type="match status" value="1"/>
</dbReference>
<dbReference type="InterPro" id="IPR005180">
    <property type="entry name" value="DUF302"/>
</dbReference>
<gene>
    <name evidence="2" type="ORF">F8237_34410</name>
    <name evidence="3" type="ORF">F8237_35740</name>
</gene>
<proteinExistence type="predicted"/>
<dbReference type="SUPFAM" id="SSF103247">
    <property type="entry name" value="TT1751-like"/>
    <property type="match status" value="1"/>
</dbReference>